<accession>A0A255YT36</accession>
<organism evidence="1 2">
    <name type="scientific">Niveispirillum lacus</name>
    <dbReference type="NCBI Taxonomy" id="1981099"/>
    <lineage>
        <taxon>Bacteria</taxon>
        <taxon>Pseudomonadati</taxon>
        <taxon>Pseudomonadota</taxon>
        <taxon>Alphaproteobacteria</taxon>
        <taxon>Rhodospirillales</taxon>
        <taxon>Azospirillaceae</taxon>
        <taxon>Niveispirillum</taxon>
    </lineage>
</organism>
<gene>
    <name evidence="1" type="ORF">CHU95_16375</name>
</gene>
<evidence type="ECO:0000313" key="2">
    <source>
        <dbReference type="Proteomes" id="UP000216998"/>
    </source>
</evidence>
<proteinExistence type="predicted"/>
<dbReference type="EMBL" id="NOXU01000031">
    <property type="protein sequence ID" value="OYQ32378.1"/>
    <property type="molecule type" value="Genomic_DNA"/>
</dbReference>
<protein>
    <submittedName>
        <fullName evidence="1">Uncharacterized protein</fullName>
    </submittedName>
</protein>
<reference evidence="1 2" key="1">
    <citation type="submission" date="2017-07" db="EMBL/GenBank/DDBJ databases">
        <title>Niveispirillum cyanobacteriorum sp. nov., isolated from cyanobacterial aggregates in a eutrophic lake.</title>
        <authorList>
            <person name="Cai H."/>
        </authorList>
    </citation>
    <scope>NUCLEOTIDE SEQUENCE [LARGE SCALE GENOMIC DNA]</scope>
    <source>
        <strain evidence="2">TH1-14</strain>
    </source>
</reference>
<keyword evidence="2" id="KW-1185">Reference proteome</keyword>
<evidence type="ECO:0000313" key="1">
    <source>
        <dbReference type="EMBL" id="OYQ32378.1"/>
    </source>
</evidence>
<name>A0A255YT36_9PROT</name>
<dbReference type="OrthoDB" id="7306438at2"/>
<dbReference type="RefSeq" id="WP_094457415.1">
    <property type="nucleotide sequence ID" value="NZ_NOXU01000031.1"/>
</dbReference>
<dbReference type="Proteomes" id="UP000216998">
    <property type="component" value="Unassembled WGS sequence"/>
</dbReference>
<sequence>MTEFGLFIVRPPQGVATVAAIHPSRADDARVTLKRLRGSGFVIKALSKASVPSSEREAARVQLQGLINGMFEQAPYRPAVSLVW</sequence>
<comment type="caution">
    <text evidence="1">The sequence shown here is derived from an EMBL/GenBank/DDBJ whole genome shotgun (WGS) entry which is preliminary data.</text>
</comment>
<dbReference type="AlphaFoldDB" id="A0A255YT36"/>